<dbReference type="Proteomes" id="UP000054408">
    <property type="component" value="Unassembled WGS sequence"/>
</dbReference>
<accession>A0A0L0DQ33</accession>
<dbReference type="GeneID" id="25568436"/>
<feature type="transmembrane region" description="Helical" evidence="2">
    <location>
        <begin position="7"/>
        <end position="32"/>
    </location>
</feature>
<sequence>MRTTHKICTGVAVGVAVTVGAGVGAGLGLGWLCGQVSNKLAKVFHSVTVQTAMVDTLVKHFGAHAGYLDAWYAFTQAGKDLVNTEAREAEEAETAAAAAAGGGNDAQPAAGGSPAAMVTE</sequence>
<reference evidence="3 4" key="1">
    <citation type="submission" date="2010-05" db="EMBL/GenBank/DDBJ databases">
        <title>The Genome Sequence of Thecamonas trahens ATCC 50062.</title>
        <authorList>
            <consortium name="The Broad Institute Genome Sequencing Platform"/>
            <person name="Russ C."/>
            <person name="Cuomo C."/>
            <person name="Shea T."/>
            <person name="Young S.K."/>
            <person name="Zeng Q."/>
            <person name="Koehrsen M."/>
            <person name="Haas B."/>
            <person name="Borodovsky M."/>
            <person name="Guigo R."/>
            <person name="Alvarado L."/>
            <person name="Berlin A."/>
            <person name="Bochicchio J."/>
            <person name="Borenstein D."/>
            <person name="Chapman S."/>
            <person name="Chen Z."/>
            <person name="Freedman E."/>
            <person name="Gellesch M."/>
            <person name="Goldberg J."/>
            <person name="Griggs A."/>
            <person name="Gujja S."/>
            <person name="Heilman E."/>
            <person name="Heiman D."/>
            <person name="Hepburn T."/>
            <person name="Howarth C."/>
            <person name="Jen D."/>
            <person name="Larson L."/>
            <person name="Mehta T."/>
            <person name="Park D."/>
            <person name="Pearson M."/>
            <person name="Roberts A."/>
            <person name="Saif S."/>
            <person name="Shenoy N."/>
            <person name="Sisk P."/>
            <person name="Stolte C."/>
            <person name="Sykes S."/>
            <person name="Thomson T."/>
            <person name="Walk T."/>
            <person name="White J."/>
            <person name="Yandava C."/>
            <person name="Burger G."/>
            <person name="Gray M.W."/>
            <person name="Holland P.W.H."/>
            <person name="King N."/>
            <person name="Lang F.B.F."/>
            <person name="Roger A.J."/>
            <person name="Ruiz-Trillo I."/>
            <person name="Lander E."/>
            <person name="Nusbaum C."/>
        </authorList>
    </citation>
    <scope>NUCLEOTIDE SEQUENCE [LARGE SCALE GENOMIC DNA]</scope>
    <source>
        <strain evidence="3 4">ATCC 50062</strain>
    </source>
</reference>
<feature type="region of interest" description="Disordered" evidence="1">
    <location>
        <begin position="85"/>
        <end position="120"/>
    </location>
</feature>
<name>A0A0L0DQ33_THETB</name>
<evidence type="ECO:0000313" key="4">
    <source>
        <dbReference type="Proteomes" id="UP000054408"/>
    </source>
</evidence>
<dbReference type="RefSeq" id="XP_013753709.1">
    <property type="nucleotide sequence ID" value="XM_013898255.1"/>
</dbReference>
<keyword evidence="2" id="KW-0812">Transmembrane</keyword>
<protein>
    <submittedName>
        <fullName evidence="3">Uncharacterized protein</fullName>
    </submittedName>
</protein>
<keyword evidence="4" id="KW-1185">Reference proteome</keyword>
<keyword evidence="2" id="KW-0472">Membrane</keyword>
<dbReference type="AlphaFoldDB" id="A0A0L0DQ33"/>
<feature type="compositionally biased region" description="Low complexity" evidence="1">
    <location>
        <begin position="94"/>
        <end position="112"/>
    </location>
</feature>
<evidence type="ECO:0000256" key="2">
    <source>
        <dbReference type="SAM" id="Phobius"/>
    </source>
</evidence>
<proteinExistence type="predicted"/>
<evidence type="ECO:0000313" key="3">
    <source>
        <dbReference type="EMBL" id="KNC54412.1"/>
    </source>
</evidence>
<keyword evidence="2" id="KW-1133">Transmembrane helix</keyword>
<organism evidence="3 4">
    <name type="scientific">Thecamonas trahens ATCC 50062</name>
    <dbReference type="NCBI Taxonomy" id="461836"/>
    <lineage>
        <taxon>Eukaryota</taxon>
        <taxon>Apusozoa</taxon>
        <taxon>Apusomonadida</taxon>
        <taxon>Apusomonadidae</taxon>
        <taxon>Thecamonas</taxon>
    </lineage>
</organism>
<evidence type="ECO:0000256" key="1">
    <source>
        <dbReference type="SAM" id="MobiDB-lite"/>
    </source>
</evidence>
<dbReference type="EMBL" id="GL349489">
    <property type="protein sequence ID" value="KNC54412.1"/>
    <property type="molecule type" value="Genomic_DNA"/>
</dbReference>
<gene>
    <name evidence="3" type="ORF">AMSG_10140</name>
</gene>